<accession>X1JHF6</accession>
<name>X1JHF6_9ZZZZ</name>
<protein>
    <submittedName>
        <fullName evidence="1">Uncharacterized protein</fullName>
    </submittedName>
</protein>
<organism evidence="1">
    <name type="scientific">marine sediment metagenome</name>
    <dbReference type="NCBI Taxonomy" id="412755"/>
    <lineage>
        <taxon>unclassified sequences</taxon>
        <taxon>metagenomes</taxon>
        <taxon>ecological metagenomes</taxon>
    </lineage>
</organism>
<gene>
    <name evidence="1" type="ORF">S03H2_49029</name>
</gene>
<dbReference type="AlphaFoldDB" id="X1JHF6"/>
<comment type="caution">
    <text evidence="1">The sequence shown here is derived from an EMBL/GenBank/DDBJ whole genome shotgun (WGS) entry which is preliminary data.</text>
</comment>
<feature type="non-terminal residue" evidence="1">
    <location>
        <position position="1"/>
    </location>
</feature>
<proteinExistence type="predicted"/>
<evidence type="ECO:0000313" key="1">
    <source>
        <dbReference type="EMBL" id="GAH69183.1"/>
    </source>
</evidence>
<reference evidence="1" key="1">
    <citation type="journal article" date="2014" name="Front. Microbiol.">
        <title>High frequency of phylogenetically diverse reductive dehalogenase-homologous genes in deep subseafloor sedimentary metagenomes.</title>
        <authorList>
            <person name="Kawai M."/>
            <person name="Futagami T."/>
            <person name="Toyoda A."/>
            <person name="Takaki Y."/>
            <person name="Nishi S."/>
            <person name="Hori S."/>
            <person name="Arai W."/>
            <person name="Tsubouchi T."/>
            <person name="Morono Y."/>
            <person name="Uchiyama I."/>
            <person name="Ito T."/>
            <person name="Fujiyama A."/>
            <person name="Inagaki F."/>
            <person name="Takami H."/>
        </authorList>
    </citation>
    <scope>NUCLEOTIDE SEQUENCE</scope>
    <source>
        <strain evidence="1">Expedition CK06-06</strain>
    </source>
</reference>
<dbReference type="EMBL" id="BARU01030958">
    <property type="protein sequence ID" value="GAH69183.1"/>
    <property type="molecule type" value="Genomic_DNA"/>
</dbReference>
<sequence>VVNLKELNKYPYCGHTTLVSSKERPWQDVDYVPGHFGRMVHHARKAYLGYVEAGLELGHRDELTGGGLIRIVGKIAQIPCNWGQAMIIGSDPLFMVMHFHGSVTQKNIFSLPAAIHHMIPSIAIFYC</sequence>